<evidence type="ECO:0000313" key="2">
    <source>
        <dbReference type="EMBL" id="SEA95819.1"/>
    </source>
</evidence>
<proteinExistence type="predicted"/>
<dbReference type="InterPro" id="IPR001584">
    <property type="entry name" value="Integrase_cat-core"/>
</dbReference>
<dbReference type="Proteomes" id="UP000199002">
    <property type="component" value="Unassembled WGS sequence"/>
</dbReference>
<feature type="domain" description="Integrase catalytic" evidence="1">
    <location>
        <begin position="61"/>
        <end position="94"/>
    </location>
</feature>
<dbReference type="Pfam" id="PF13333">
    <property type="entry name" value="rve_2"/>
    <property type="match status" value="1"/>
</dbReference>
<organism evidence="2 3">
    <name type="scientific">Acidovorax soli</name>
    <dbReference type="NCBI Taxonomy" id="592050"/>
    <lineage>
        <taxon>Bacteria</taxon>
        <taxon>Pseudomonadati</taxon>
        <taxon>Pseudomonadota</taxon>
        <taxon>Betaproteobacteria</taxon>
        <taxon>Burkholderiales</taxon>
        <taxon>Comamonadaceae</taxon>
        <taxon>Acidovorax</taxon>
    </lineage>
</organism>
<sequence>MKSWHEEYERRLDLSSGYVRSKPKYSQVQKEQAVKHYAEHGRCIATTVEALGYPRDRKGTTIEQFIEVVDSYIRWYNEKRIKISLGALSPIEYRVSLGLAA</sequence>
<keyword evidence="3" id="KW-1185">Reference proteome</keyword>
<protein>
    <submittedName>
        <fullName evidence="2">Integrase core domain-containing protein</fullName>
    </submittedName>
</protein>
<accession>A0A1H4FEP3</accession>
<dbReference type="GO" id="GO:0015074">
    <property type="term" value="P:DNA integration"/>
    <property type="evidence" value="ECO:0007669"/>
    <property type="project" value="InterPro"/>
</dbReference>
<gene>
    <name evidence="2" type="ORF">SAMN05421875_1586</name>
</gene>
<name>A0A1H4FEP3_9BURK</name>
<dbReference type="AlphaFoldDB" id="A0A1H4FEP3"/>
<evidence type="ECO:0000259" key="1">
    <source>
        <dbReference type="Pfam" id="PF13333"/>
    </source>
</evidence>
<evidence type="ECO:0000313" key="3">
    <source>
        <dbReference type="Proteomes" id="UP000199002"/>
    </source>
</evidence>
<dbReference type="EMBL" id="FNQJ01000058">
    <property type="protein sequence ID" value="SEA95819.1"/>
    <property type="molecule type" value="Genomic_DNA"/>
</dbReference>
<reference evidence="3" key="1">
    <citation type="submission" date="2016-10" db="EMBL/GenBank/DDBJ databases">
        <authorList>
            <person name="Varghese N."/>
            <person name="Submissions S."/>
        </authorList>
    </citation>
    <scope>NUCLEOTIDE SEQUENCE [LARGE SCALE GENOMIC DNA]</scope>
    <source>
        <strain evidence="3">DSM 25157</strain>
    </source>
</reference>